<dbReference type="PATRIC" id="fig|284040.3.peg.8292"/>
<dbReference type="RefSeq" id="WP_031134300.1">
    <property type="nucleotide sequence ID" value="NZ_JYJH01000010.1"/>
</dbReference>
<reference evidence="4" key="1">
    <citation type="submission" date="2015-02" db="EMBL/GenBank/DDBJ databases">
        <authorList>
            <person name="Ju K.-S."/>
            <person name="Doroghazi J.R."/>
            <person name="Metcalf W."/>
        </authorList>
    </citation>
    <scope>NUCLEOTIDE SEQUENCE [LARGE SCALE GENOMIC DNA]</scope>
    <source>
        <strain evidence="4">NRRL B-16380</strain>
    </source>
</reference>
<dbReference type="Gene3D" id="2.30.110.10">
    <property type="entry name" value="Electron Transport, Fmn-binding Protein, Chain A"/>
    <property type="match status" value="1"/>
</dbReference>
<comment type="caution">
    <text evidence="3">The sequence shown here is derived from an EMBL/GenBank/DDBJ whole genome shotgun (WGS) entry which is preliminary data.</text>
</comment>
<evidence type="ECO:0000313" key="3">
    <source>
        <dbReference type="EMBL" id="KJK38644.1"/>
    </source>
</evidence>
<feature type="domain" description="Flavin reductase like" evidence="2">
    <location>
        <begin position="10"/>
        <end position="158"/>
    </location>
</feature>
<protein>
    <recommendedName>
        <fullName evidence="2">Flavin reductase like domain-containing protein</fullName>
    </recommendedName>
</protein>
<dbReference type="SMART" id="SM00903">
    <property type="entry name" value="Flavin_Reduct"/>
    <property type="match status" value="1"/>
</dbReference>
<dbReference type="PANTHER" id="PTHR30466:SF1">
    <property type="entry name" value="FMN REDUCTASE (NADH) RUTF"/>
    <property type="match status" value="1"/>
</dbReference>
<dbReference type="GO" id="GO:0042602">
    <property type="term" value="F:riboflavin reductase (NADPH) activity"/>
    <property type="evidence" value="ECO:0007669"/>
    <property type="project" value="TreeGrafter"/>
</dbReference>
<evidence type="ECO:0000259" key="2">
    <source>
        <dbReference type="SMART" id="SM00903"/>
    </source>
</evidence>
<dbReference type="GO" id="GO:0010181">
    <property type="term" value="F:FMN binding"/>
    <property type="evidence" value="ECO:0007669"/>
    <property type="project" value="InterPro"/>
</dbReference>
<name>A0A0M2GT46_9ACTN</name>
<dbReference type="EMBL" id="JYJH01000010">
    <property type="protein sequence ID" value="KJK38644.1"/>
    <property type="molecule type" value="Genomic_DNA"/>
</dbReference>
<dbReference type="Pfam" id="PF01613">
    <property type="entry name" value="Flavin_Reduct"/>
    <property type="match status" value="1"/>
</dbReference>
<evidence type="ECO:0000256" key="1">
    <source>
        <dbReference type="ARBA" id="ARBA00023002"/>
    </source>
</evidence>
<keyword evidence="1" id="KW-0560">Oxidoreductase</keyword>
<dbReference type="InterPro" id="IPR002563">
    <property type="entry name" value="Flavin_Rdtase-like_dom"/>
</dbReference>
<evidence type="ECO:0000313" key="4">
    <source>
        <dbReference type="Proteomes" id="UP000034786"/>
    </source>
</evidence>
<dbReference type="Proteomes" id="UP000034786">
    <property type="component" value="Unassembled WGS sequence"/>
</dbReference>
<accession>A0A0M2GT46</accession>
<proteinExistence type="predicted"/>
<dbReference type="PANTHER" id="PTHR30466">
    <property type="entry name" value="FLAVIN REDUCTASE"/>
    <property type="match status" value="1"/>
</dbReference>
<dbReference type="SUPFAM" id="SSF50475">
    <property type="entry name" value="FMN-binding split barrel"/>
    <property type="match status" value="1"/>
</dbReference>
<gene>
    <name evidence="3" type="ORF">UK15_16420</name>
</gene>
<keyword evidence="4" id="KW-1185">Reference proteome</keyword>
<dbReference type="STRING" id="284040.UK15_16420"/>
<dbReference type="AlphaFoldDB" id="A0A0M2GT46"/>
<sequence>MTPAELRTVARQLPTGVTVVTSGRGDDMHGMTVNSFATLSLSPPLVNFSVRHGARITTLIESTGGFVVNVLGAHQHALARRFADPDRPTGSDCFAAVETAGAPASGGMRLAGTIGHFACRAVHLVEAGDHTIVVGSVEECGIVGTADPLLFVNGEFRSVLSGSLQ</sequence>
<organism evidence="3 4">
    <name type="scientific">Streptomyces variegatus</name>
    <dbReference type="NCBI Taxonomy" id="284040"/>
    <lineage>
        <taxon>Bacteria</taxon>
        <taxon>Bacillati</taxon>
        <taxon>Actinomycetota</taxon>
        <taxon>Actinomycetes</taxon>
        <taxon>Kitasatosporales</taxon>
        <taxon>Streptomycetaceae</taxon>
        <taxon>Streptomyces</taxon>
    </lineage>
</organism>
<dbReference type="InterPro" id="IPR050268">
    <property type="entry name" value="NADH-dep_flavin_reductase"/>
</dbReference>
<dbReference type="InterPro" id="IPR012349">
    <property type="entry name" value="Split_barrel_FMN-bd"/>
</dbReference>